<dbReference type="InterPro" id="IPR038257">
    <property type="entry name" value="CRISPR-assoc_Cas3_HD_sf"/>
</dbReference>
<dbReference type="Pfam" id="PF18019">
    <property type="entry name" value="Cas3_HD"/>
    <property type="match status" value="1"/>
</dbReference>
<feature type="domain" description="HD Cas3-type" evidence="11">
    <location>
        <begin position="31"/>
        <end position="205"/>
    </location>
</feature>
<dbReference type="InterPro" id="IPR006474">
    <property type="entry name" value="Helicase_Cas3_CRISPR-ass_core"/>
</dbReference>
<dbReference type="AlphaFoldDB" id="A0A094WE29"/>
<dbReference type="InterPro" id="IPR001650">
    <property type="entry name" value="Helicase_C-like"/>
</dbReference>
<evidence type="ECO:0000256" key="4">
    <source>
        <dbReference type="ARBA" id="ARBA00022723"/>
    </source>
</evidence>
<dbReference type="Pfam" id="PF00270">
    <property type="entry name" value="DEAD"/>
    <property type="match status" value="1"/>
</dbReference>
<evidence type="ECO:0000256" key="1">
    <source>
        <dbReference type="ARBA" id="ARBA00006847"/>
    </source>
</evidence>
<dbReference type="RefSeq" id="WP_036082590.1">
    <property type="nucleotide sequence ID" value="NZ_JPGK01000005.1"/>
</dbReference>
<keyword evidence="5" id="KW-0547">Nucleotide-binding</keyword>
<dbReference type="EMBL" id="JPGK01000005">
    <property type="protein sequence ID" value="KGA93897.1"/>
    <property type="molecule type" value="Genomic_DNA"/>
</dbReference>
<dbReference type="GO" id="GO:0004518">
    <property type="term" value="F:nuclease activity"/>
    <property type="evidence" value="ECO:0007669"/>
    <property type="project" value="UniProtKB-KW"/>
</dbReference>
<dbReference type="GO" id="GO:0051607">
    <property type="term" value="P:defense response to virus"/>
    <property type="evidence" value="ECO:0007669"/>
    <property type="project" value="UniProtKB-KW"/>
</dbReference>
<dbReference type="PANTHER" id="PTHR47963:SF9">
    <property type="entry name" value="CRISPR-ASSOCIATED ENDONUCLEASE_HELICASE CAS3"/>
    <property type="match status" value="1"/>
</dbReference>
<dbReference type="InterPro" id="IPR050547">
    <property type="entry name" value="DEAD_box_RNA_helicases"/>
</dbReference>
<accession>A0A094WE29</accession>
<dbReference type="Pfam" id="PF22590">
    <property type="entry name" value="Cas3-like_C_2"/>
    <property type="match status" value="1"/>
</dbReference>
<dbReference type="PANTHER" id="PTHR47963">
    <property type="entry name" value="DEAD-BOX ATP-DEPENDENT RNA HELICASE 47, MITOCHONDRIAL"/>
    <property type="match status" value="1"/>
</dbReference>
<comment type="similarity">
    <text evidence="2">In the central section; belongs to the CRISPR-associated helicase Cas3 family.</text>
</comment>
<feature type="domain" description="Helicase ATP-binding" evidence="10">
    <location>
        <begin position="259"/>
        <end position="453"/>
    </location>
</feature>
<dbReference type="GO" id="GO:0003723">
    <property type="term" value="F:RNA binding"/>
    <property type="evidence" value="ECO:0007669"/>
    <property type="project" value="TreeGrafter"/>
</dbReference>
<dbReference type="SUPFAM" id="SSF52540">
    <property type="entry name" value="P-loop containing nucleoside triphosphate hydrolases"/>
    <property type="match status" value="1"/>
</dbReference>
<evidence type="ECO:0000259" key="10">
    <source>
        <dbReference type="PROSITE" id="PS51192"/>
    </source>
</evidence>
<dbReference type="Gene3D" id="3.40.50.300">
    <property type="entry name" value="P-loop containing nucleotide triphosphate hydrolases"/>
    <property type="match status" value="2"/>
</dbReference>
<keyword evidence="6" id="KW-0378">Hydrolase</keyword>
<dbReference type="CDD" id="cd17930">
    <property type="entry name" value="DEXHc_cas3"/>
    <property type="match status" value="1"/>
</dbReference>
<protein>
    <submittedName>
        <fullName evidence="12">CRISPR-associated helicase Cas3, protein</fullName>
    </submittedName>
</protein>
<keyword evidence="7" id="KW-0347">Helicase</keyword>
<evidence type="ECO:0000256" key="9">
    <source>
        <dbReference type="ARBA" id="ARBA00023118"/>
    </source>
</evidence>
<dbReference type="InterPro" id="IPR006483">
    <property type="entry name" value="CRISPR-assoc_Cas3_HD"/>
</dbReference>
<dbReference type="NCBIfam" id="TIGR01596">
    <property type="entry name" value="cas3_HD"/>
    <property type="match status" value="1"/>
</dbReference>
<dbReference type="OrthoDB" id="9810236at2"/>
<dbReference type="NCBIfam" id="TIGR01587">
    <property type="entry name" value="cas3_core"/>
    <property type="match status" value="1"/>
</dbReference>
<comment type="similarity">
    <text evidence="1">In the N-terminal section; belongs to the CRISPR-associated nuclease Cas3-HD family.</text>
</comment>
<dbReference type="CDD" id="cd09641">
    <property type="entry name" value="Cas3''_I"/>
    <property type="match status" value="1"/>
</dbReference>
<dbReference type="PROSITE" id="PS51192">
    <property type="entry name" value="HELICASE_ATP_BIND_1"/>
    <property type="match status" value="1"/>
</dbReference>
<dbReference type="GO" id="GO:0016787">
    <property type="term" value="F:hydrolase activity"/>
    <property type="evidence" value="ECO:0007669"/>
    <property type="project" value="UniProtKB-KW"/>
</dbReference>
<evidence type="ECO:0000256" key="6">
    <source>
        <dbReference type="ARBA" id="ARBA00022801"/>
    </source>
</evidence>
<keyword evidence="3" id="KW-0540">Nuclease</keyword>
<dbReference type="PATRIC" id="fig|178606.4.peg.1613"/>
<evidence type="ECO:0000256" key="5">
    <source>
        <dbReference type="ARBA" id="ARBA00022741"/>
    </source>
</evidence>
<evidence type="ECO:0000256" key="2">
    <source>
        <dbReference type="ARBA" id="ARBA00009046"/>
    </source>
</evidence>
<keyword evidence="4" id="KW-0479">Metal-binding</keyword>
<name>A0A094WE29_9BACT</name>
<proteinExistence type="inferred from homology"/>
<evidence type="ECO:0000259" key="11">
    <source>
        <dbReference type="PROSITE" id="PS51643"/>
    </source>
</evidence>
<organism evidence="12 13">
    <name type="scientific">Leptospirillum ferriphilum</name>
    <dbReference type="NCBI Taxonomy" id="178606"/>
    <lineage>
        <taxon>Bacteria</taxon>
        <taxon>Pseudomonadati</taxon>
        <taxon>Nitrospirota</taxon>
        <taxon>Nitrospiria</taxon>
        <taxon>Nitrospirales</taxon>
        <taxon>Nitrospiraceae</taxon>
        <taxon>Leptospirillum</taxon>
    </lineage>
</organism>
<dbReference type="GO" id="GO:0003724">
    <property type="term" value="F:RNA helicase activity"/>
    <property type="evidence" value="ECO:0007669"/>
    <property type="project" value="TreeGrafter"/>
</dbReference>
<dbReference type="Proteomes" id="UP000029452">
    <property type="component" value="Unassembled WGS sequence"/>
</dbReference>
<dbReference type="InterPro" id="IPR027417">
    <property type="entry name" value="P-loop_NTPase"/>
</dbReference>
<dbReference type="SMART" id="SM00490">
    <property type="entry name" value="HELICc"/>
    <property type="match status" value="1"/>
</dbReference>
<dbReference type="Gene3D" id="1.10.3210.30">
    <property type="match status" value="1"/>
</dbReference>
<evidence type="ECO:0000313" key="12">
    <source>
        <dbReference type="EMBL" id="KGA93897.1"/>
    </source>
</evidence>
<dbReference type="GO" id="GO:0046872">
    <property type="term" value="F:metal ion binding"/>
    <property type="evidence" value="ECO:0007669"/>
    <property type="project" value="UniProtKB-KW"/>
</dbReference>
<keyword evidence="9" id="KW-0051">Antiviral defense</keyword>
<evidence type="ECO:0000256" key="3">
    <source>
        <dbReference type="ARBA" id="ARBA00022722"/>
    </source>
</evidence>
<sequence length="850" mass="96008">MFGGRRKIEASFPALTIEQCLAKTIKQPDGVVIPGRNILEHCHIVGEVAKEILARMPDWIRKDLFPDGSDLIAACHDIGKISPTFQRKIYEALSLEDKEILSGFKGFEPSLEKQWGGHAGVSQLTAGTQDIGPWIPTILGQHHGVSPNPQKYRGNDDIFGGEPWLALRIEIVSRLKKALGTDFPLVKNALQTRVLSGLTTVSDWIGSGSFFIDPKDMNWKVKIPDALDCAGFIHPELKPGLSFEGVFGFPPKDQQVRFFETANEHGVYILEAPMGSGKTEAALYAAYRMMEKKQATGLYFALPTQLTSNKIHDRVNAFLSKVLLETSPHKKALLLHGSAWLKEKEIGEEGSPGRSWFDQRKRGILAPFAVGTIDQALMAVMNVRHGFVRAFGLAGKVVILDEVHSYDSFTGTLLDALVKELRSLHCTVIILSATLTKERRSSLIEVDSRQDAYPLITAQQKENGPLIEIVSEKESDVYVEIAHRSEEEAIDEALKRSEEYQQVLWIENSVKDSQDIFRILSARGKERGIVCGLLHSRFTKSDRSINEDRWVHFYGKNNPDRRLEQGRILVGTQVLEQSLDIDSDFLVTRIAPTDMLLQRIGRLWRHEETKRPDLASRETWILSPVLDSVMDSPEGFGRTAKIYAPYVLCRTLMVWEDLLKISIPGDVRKLIEETYSERQDENEAMIRYFQQVIKKREDLRRLALLGLATEGKTQSDENAMTRHNTIPEVDVLLLRSCHQDALRKTTIVRLLDGSEISVPLNGSAISPNERRSISARLMQDTLRVPFFYAPGGGRPEWLKDYFYLGDKEETLLRIGLLSEDGEVRSVEHRYANDRYAIRYDAVTGYQTTKR</sequence>
<evidence type="ECO:0000256" key="7">
    <source>
        <dbReference type="ARBA" id="ARBA00022806"/>
    </source>
</evidence>
<dbReference type="PROSITE" id="PS51643">
    <property type="entry name" value="HD_CAS3"/>
    <property type="match status" value="1"/>
</dbReference>
<dbReference type="InterPro" id="IPR011545">
    <property type="entry name" value="DEAD/DEAH_box_helicase_dom"/>
</dbReference>
<dbReference type="GO" id="GO:0005524">
    <property type="term" value="F:ATP binding"/>
    <property type="evidence" value="ECO:0007669"/>
    <property type="project" value="UniProtKB-KW"/>
</dbReference>
<dbReference type="InterPro" id="IPR054712">
    <property type="entry name" value="Cas3-like_dom"/>
</dbReference>
<reference evidence="12 13" key="1">
    <citation type="submission" date="2014-06" db="EMBL/GenBank/DDBJ databases">
        <title>Draft genome sequence of iron oxidizing acidophile Leptospirillum ferriphilum DSM14647.</title>
        <authorList>
            <person name="Cardenas J.P."/>
            <person name="Lazcano M."/>
            <person name="Ossandon F.J."/>
            <person name="Corbett M."/>
            <person name="Holmes D.S."/>
            <person name="Watkin E."/>
        </authorList>
    </citation>
    <scope>NUCLEOTIDE SEQUENCE [LARGE SCALE GENOMIC DNA]</scope>
    <source>
        <strain evidence="12 13">DSM 14647</strain>
    </source>
</reference>
<evidence type="ECO:0000256" key="8">
    <source>
        <dbReference type="ARBA" id="ARBA00022840"/>
    </source>
</evidence>
<gene>
    <name evidence="12" type="ORF">LptCag_1607</name>
</gene>
<evidence type="ECO:0000313" key="13">
    <source>
        <dbReference type="Proteomes" id="UP000029452"/>
    </source>
</evidence>
<dbReference type="InterPro" id="IPR014001">
    <property type="entry name" value="Helicase_ATP-bd"/>
</dbReference>
<keyword evidence="8" id="KW-0067">ATP-binding</keyword>
<comment type="caution">
    <text evidence="12">The sequence shown here is derived from an EMBL/GenBank/DDBJ whole genome shotgun (WGS) entry which is preliminary data.</text>
</comment>
<dbReference type="SMART" id="SM00487">
    <property type="entry name" value="DEXDc"/>
    <property type="match status" value="1"/>
</dbReference>